<evidence type="ECO:0000256" key="1">
    <source>
        <dbReference type="SAM" id="Phobius"/>
    </source>
</evidence>
<comment type="caution">
    <text evidence="2">The sequence shown here is derived from an EMBL/GenBank/DDBJ whole genome shotgun (WGS) entry which is preliminary data.</text>
</comment>
<feature type="transmembrane region" description="Helical" evidence="1">
    <location>
        <begin position="136"/>
        <end position="156"/>
    </location>
</feature>
<keyword evidence="1" id="KW-0472">Membrane</keyword>
<reference evidence="2" key="2">
    <citation type="submission" date="2020-09" db="EMBL/GenBank/DDBJ databases">
        <authorList>
            <person name="Sun Q."/>
            <person name="Zhou Y."/>
        </authorList>
    </citation>
    <scope>NUCLEOTIDE SEQUENCE</scope>
    <source>
        <strain evidence="2">CGMCC 1.12919</strain>
    </source>
</reference>
<proteinExistence type="predicted"/>
<reference evidence="2" key="1">
    <citation type="journal article" date="2014" name="Int. J. Syst. Evol. Microbiol.">
        <title>Complete genome sequence of Corynebacterium casei LMG S-19264T (=DSM 44701T), isolated from a smear-ripened cheese.</title>
        <authorList>
            <consortium name="US DOE Joint Genome Institute (JGI-PGF)"/>
            <person name="Walter F."/>
            <person name="Albersmeier A."/>
            <person name="Kalinowski J."/>
            <person name="Ruckert C."/>
        </authorList>
    </citation>
    <scope>NUCLEOTIDE SEQUENCE</scope>
    <source>
        <strain evidence="2">CGMCC 1.12919</strain>
    </source>
</reference>
<name>A0A916TZN1_9HYPH</name>
<dbReference type="EMBL" id="BMGG01000002">
    <property type="protein sequence ID" value="GGC54334.1"/>
    <property type="molecule type" value="Genomic_DNA"/>
</dbReference>
<feature type="transmembrane region" description="Helical" evidence="1">
    <location>
        <begin position="347"/>
        <end position="375"/>
    </location>
</feature>
<evidence type="ECO:0000313" key="3">
    <source>
        <dbReference type="Proteomes" id="UP000637002"/>
    </source>
</evidence>
<feature type="transmembrane region" description="Helical" evidence="1">
    <location>
        <begin position="108"/>
        <end position="129"/>
    </location>
</feature>
<feature type="transmembrane region" description="Helical" evidence="1">
    <location>
        <begin position="251"/>
        <end position="272"/>
    </location>
</feature>
<feature type="transmembrane region" description="Helical" evidence="1">
    <location>
        <begin position="284"/>
        <end position="304"/>
    </location>
</feature>
<feature type="transmembrane region" description="Helical" evidence="1">
    <location>
        <begin position="387"/>
        <end position="407"/>
    </location>
</feature>
<feature type="transmembrane region" description="Helical" evidence="1">
    <location>
        <begin position="191"/>
        <end position="211"/>
    </location>
</feature>
<protein>
    <submittedName>
        <fullName evidence="2">Uncharacterized protein</fullName>
    </submittedName>
</protein>
<feature type="transmembrane region" description="Helical" evidence="1">
    <location>
        <begin position="12"/>
        <end position="33"/>
    </location>
</feature>
<accession>A0A916TZN1</accession>
<gene>
    <name evidence="2" type="ORF">GCM10010994_11640</name>
</gene>
<dbReference type="AlphaFoldDB" id="A0A916TZN1"/>
<feature type="transmembrane region" description="Helical" evidence="1">
    <location>
        <begin position="217"/>
        <end position="239"/>
    </location>
</feature>
<keyword evidence="1" id="KW-1133">Transmembrane helix</keyword>
<keyword evidence="3" id="KW-1185">Reference proteome</keyword>
<evidence type="ECO:0000313" key="2">
    <source>
        <dbReference type="EMBL" id="GGC54334.1"/>
    </source>
</evidence>
<keyword evidence="1" id="KW-0812">Transmembrane</keyword>
<sequence>MRDREAARAPRSFPGTDVIVSVLVCGLALLYFYRAHLWHGPDIYTGDRFDPVIQAARLEHWYGVLKGWYRWRDPIFFYPYPHVLGFNDGYFVYGVIYSGFRRLGASQLAAMELTVAVVRAVGFFAAWVLMRRYFRLSLWATALGALLVMCSNAFYIGTAHTQLATVAFAPLLGCLLARVHELLVAERRAAAALWGGALGLLLTAWAMTAFYTFWFTGLFALIALAAAAVIDWAVLIALVGDFVRGGRWRALLPGAAAFALGLIPFALTYGPTARSTGMHRLADVYQYLLAPIDLINVGAGNLLWGGLASWSVGELARGFTPLVLVTLLAALVAAVRQSGRPHALPALVYKSLLVAIVAGMLLEVQIGGMTLWTLIYHTVPGARALRVVARLQLVLVTFGAILTAVALDRLAHSAASRGRGWRPLAAALIGLAVLVEQHNLTPTAGLRTADVAVLRRPPATAPRECRAFYVVHPTVAPTDSEAQRRFYVHAVEAMLYATSSGLPTVLGVDSFLPPGWDLDDPLGGAYETRVYDYARRRGVADGLCALDLASSTWRHVTSRPLPGPPVQPLAAGETVTFRAGDRGAGMLSTGWWQPDDWGTWALDTRSELTVRLGAASLAGGDARLRLAMSSVLPDAVASKAVRVLLVGRPLAELTLTAERSEQTVCIAAADIPADGIMRLTFETDRSYSPRELGRGRDPRRLDFALTSLSLEAGSCRKEMPDAGAPG</sequence>
<feature type="transmembrane region" description="Helical" evidence="1">
    <location>
        <begin position="316"/>
        <end position="335"/>
    </location>
</feature>
<dbReference type="Proteomes" id="UP000637002">
    <property type="component" value="Unassembled WGS sequence"/>
</dbReference>
<dbReference type="RefSeq" id="WP_188608202.1">
    <property type="nucleotide sequence ID" value="NZ_BMGG01000002.1"/>
</dbReference>
<organism evidence="2 3">
    <name type="scientific">Chelatococcus reniformis</name>
    <dbReference type="NCBI Taxonomy" id="1494448"/>
    <lineage>
        <taxon>Bacteria</taxon>
        <taxon>Pseudomonadati</taxon>
        <taxon>Pseudomonadota</taxon>
        <taxon>Alphaproteobacteria</taxon>
        <taxon>Hyphomicrobiales</taxon>
        <taxon>Chelatococcaceae</taxon>
        <taxon>Chelatococcus</taxon>
    </lineage>
</organism>
<feature type="transmembrane region" description="Helical" evidence="1">
    <location>
        <begin position="162"/>
        <end position="179"/>
    </location>
</feature>